<keyword evidence="4" id="KW-1185">Reference proteome</keyword>
<evidence type="ECO:0000313" key="3">
    <source>
        <dbReference type="EMBL" id="GCE06754.1"/>
    </source>
</evidence>
<dbReference type="Proteomes" id="UP000287224">
    <property type="component" value="Unassembled WGS sequence"/>
</dbReference>
<dbReference type="Gene3D" id="1.10.30.50">
    <property type="match status" value="1"/>
</dbReference>
<reference evidence="4" key="1">
    <citation type="submission" date="2018-12" db="EMBL/GenBank/DDBJ databases">
        <title>Tengunoibacter tsumagoiensis gen. nov., sp. nov., Dictyobacter kobayashii sp. nov., D. alpinus sp. nov., and D. joshuensis sp. nov. and description of Dictyobacteraceae fam. nov. within the order Ktedonobacterales isolated from Tengu-no-mugimeshi.</title>
        <authorList>
            <person name="Wang C.M."/>
            <person name="Zheng Y."/>
            <person name="Sakai Y."/>
            <person name="Toyoda A."/>
            <person name="Minakuchi Y."/>
            <person name="Abe K."/>
            <person name="Yokota A."/>
            <person name="Yabe S."/>
        </authorList>
    </citation>
    <scope>NUCLEOTIDE SEQUENCE [LARGE SCALE GENOMIC DNA]</scope>
    <source>
        <strain evidence="4">S-27</strain>
    </source>
</reference>
<evidence type="ECO:0000256" key="1">
    <source>
        <dbReference type="SAM" id="MobiDB-lite"/>
    </source>
</evidence>
<dbReference type="OrthoDB" id="147034at2"/>
<comment type="caution">
    <text evidence="3">The sequence shown here is derived from an EMBL/GenBank/DDBJ whole genome shotgun (WGS) entry which is preliminary data.</text>
</comment>
<accession>A0A401ZIU7</accession>
<feature type="domain" description="HNH nuclease" evidence="2">
    <location>
        <begin position="186"/>
        <end position="237"/>
    </location>
</feature>
<feature type="region of interest" description="Disordered" evidence="1">
    <location>
        <begin position="96"/>
        <end position="129"/>
    </location>
</feature>
<dbReference type="GO" id="GO:0004519">
    <property type="term" value="F:endonuclease activity"/>
    <property type="evidence" value="ECO:0007669"/>
    <property type="project" value="InterPro"/>
</dbReference>
<dbReference type="NCBIfam" id="NF040563">
    <property type="entry name" value="guided_IscB"/>
    <property type="match status" value="1"/>
</dbReference>
<dbReference type="InterPro" id="IPR025938">
    <property type="entry name" value="RRXRR_dom"/>
</dbReference>
<dbReference type="InterPro" id="IPR003615">
    <property type="entry name" value="HNH_nuc"/>
</dbReference>
<dbReference type="InterPro" id="IPR047693">
    <property type="entry name" value="RNA-guided_IscB-like"/>
</dbReference>
<dbReference type="GO" id="GO:0008270">
    <property type="term" value="F:zinc ion binding"/>
    <property type="evidence" value="ECO:0007669"/>
    <property type="project" value="InterPro"/>
</dbReference>
<evidence type="ECO:0000259" key="2">
    <source>
        <dbReference type="SMART" id="SM00507"/>
    </source>
</evidence>
<dbReference type="PANTHER" id="PTHR33877:SF2">
    <property type="entry name" value="OS07G0170200 PROTEIN"/>
    <property type="match status" value="1"/>
</dbReference>
<dbReference type="CDD" id="cd00085">
    <property type="entry name" value="HNHc"/>
    <property type="match status" value="1"/>
</dbReference>
<protein>
    <recommendedName>
        <fullName evidence="2">HNH nuclease domain-containing protein</fullName>
    </recommendedName>
</protein>
<feature type="compositionally biased region" description="Basic residues" evidence="1">
    <location>
        <begin position="100"/>
        <end position="126"/>
    </location>
</feature>
<dbReference type="AlphaFoldDB" id="A0A401ZIU7"/>
<name>A0A401ZIU7_9CHLR</name>
<dbReference type="Pfam" id="PF14239">
    <property type="entry name" value="RRXRR"/>
    <property type="match status" value="1"/>
</dbReference>
<dbReference type="InterPro" id="IPR052892">
    <property type="entry name" value="NA-targeting_endonuclease"/>
</dbReference>
<evidence type="ECO:0000313" key="4">
    <source>
        <dbReference type="Proteomes" id="UP000287224"/>
    </source>
</evidence>
<dbReference type="RefSeq" id="WP_126597663.1">
    <property type="nucleotide sequence ID" value="NZ_BIFQ01000001.1"/>
</dbReference>
<dbReference type="PANTHER" id="PTHR33877">
    <property type="entry name" value="SLL1193 PROTEIN"/>
    <property type="match status" value="1"/>
</dbReference>
<dbReference type="EMBL" id="BIFQ01000001">
    <property type="protein sequence ID" value="GCE06754.1"/>
    <property type="molecule type" value="Genomic_DNA"/>
</dbReference>
<gene>
    <name evidence="3" type="ORF">KDAU_40830</name>
</gene>
<proteinExistence type="predicted"/>
<dbReference type="InterPro" id="IPR002711">
    <property type="entry name" value="HNH"/>
</dbReference>
<dbReference type="GO" id="GO:0003676">
    <property type="term" value="F:nucleic acid binding"/>
    <property type="evidence" value="ECO:0007669"/>
    <property type="project" value="InterPro"/>
</dbReference>
<dbReference type="Pfam" id="PF01844">
    <property type="entry name" value="HNH"/>
    <property type="match status" value="1"/>
</dbReference>
<dbReference type="SMART" id="SM00507">
    <property type="entry name" value="HNHc"/>
    <property type="match status" value="1"/>
</dbReference>
<sequence>MSNVFVVDTYQRPLNPVHPGRARILLSEGKAAVFKRYPFTIILKIEVQEPAVQPLRIKLDPGSKTTGLAIVNDATGEVVFAAELSHRGQKIKAALDDRRTVRRSRRQRKTRYRKPRFNNRKNKKKGWLPPSLESRIANVLTWVNRMSRSCRITAISMELVRFDMQLMQNAEVSGVEYQQGTLAGYEIRHYLLEKWDRTCSYCGSKDMPLQIEHIQPRANGGTNRISNLCLACEACNTAKGTLDIAVFLKKKPEVLKRIQSQAKKPLKDAAAVNATRWALFERLKATGLPIECGSGGLTTFNRTTRAFQKTHWLDAANVGKSTPDVLIVKDIVPVLITATGHGSRQMCRPDRYGFPRTSAKGNKKVKGFQTGDIIKAIVTTGIKKGTYIGRVAVRSSGSFTIVTSTQTIQGISYRFCRMVHHSDGYSYTKGSALLPMHECRGIRAIEKR</sequence>
<organism evidence="3 4">
    <name type="scientific">Dictyobacter aurantiacus</name>
    <dbReference type="NCBI Taxonomy" id="1936993"/>
    <lineage>
        <taxon>Bacteria</taxon>
        <taxon>Bacillati</taxon>
        <taxon>Chloroflexota</taxon>
        <taxon>Ktedonobacteria</taxon>
        <taxon>Ktedonobacterales</taxon>
        <taxon>Dictyobacteraceae</taxon>
        <taxon>Dictyobacter</taxon>
    </lineage>
</organism>